<dbReference type="GO" id="GO:0009506">
    <property type="term" value="C:plasmodesma"/>
    <property type="evidence" value="ECO:0007669"/>
    <property type="project" value="TreeGrafter"/>
</dbReference>
<organism evidence="14 15">
    <name type="scientific">Nyssa sinensis</name>
    <dbReference type="NCBI Taxonomy" id="561372"/>
    <lineage>
        <taxon>Eukaryota</taxon>
        <taxon>Viridiplantae</taxon>
        <taxon>Streptophyta</taxon>
        <taxon>Embryophyta</taxon>
        <taxon>Tracheophyta</taxon>
        <taxon>Spermatophyta</taxon>
        <taxon>Magnoliopsida</taxon>
        <taxon>eudicotyledons</taxon>
        <taxon>Gunneridae</taxon>
        <taxon>Pentapetalae</taxon>
        <taxon>asterids</taxon>
        <taxon>Cornales</taxon>
        <taxon>Nyssaceae</taxon>
        <taxon>Nyssa</taxon>
    </lineage>
</organism>
<evidence type="ECO:0000256" key="11">
    <source>
        <dbReference type="ARBA" id="ARBA00023180"/>
    </source>
</evidence>
<evidence type="ECO:0000256" key="3">
    <source>
        <dbReference type="ARBA" id="ARBA00022679"/>
    </source>
</evidence>
<keyword evidence="9" id="KW-1133">Transmembrane helix</keyword>
<gene>
    <name evidence="14" type="ORF">F0562_005162</name>
</gene>
<evidence type="ECO:0000313" key="14">
    <source>
        <dbReference type="EMBL" id="KAA8530453.1"/>
    </source>
</evidence>
<keyword evidence="11" id="KW-0325">Glycoprotein</keyword>
<dbReference type="InterPro" id="IPR011009">
    <property type="entry name" value="Kinase-like_dom_sf"/>
</dbReference>
<evidence type="ECO:0000313" key="15">
    <source>
        <dbReference type="Proteomes" id="UP000325577"/>
    </source>
</evidence>
<evidence type="ECO:0000256" key="5">
    <source>
        <dbReference type="ARBA" id="ARBA00022729"/>
    </source>
</evidence>
<evidence type="ECO:0000256" key="8">
    <source>
        <dbReference type="ARBA" id="ARBA00022840"/>
    </source>
</evidence>
<keyword evidence="5" id="KW-0732">Signal</keyword>
<name>A0A5J5AHE9_9ASTE</name>
<keyword evidence="6" id="KW-0547">Nucleotide-binding</keyword>
<evidence type="ECO:0000256" key="7">
    <source>
        <dbReference type="ARBA" id="ARBA00022777"/>
    </source>
</evidence>
<accession>A0A5J5AHE9</accession>
<dbReference type="PANTHER" id="PTHR27003:SF434">
    <property type="entry name" value="RECEPTOR-LIKE PROTEIN KINASE FERONIA"/>
    <property type="match status" value="1"/>
</dbReference>
<sequence>MILVYDYMSRGTLRDHLYDTENTPLSWKQRLQILIGAARGLHYLHAGAKQRIIHRDVKTTNILLDEKWVVKVSDFGLSKINPTDMSNAHVSTLVKGSVGYLDPEYYRRQQLTEKSDVYSFGVMLFEMLCARHPLNNTVLDKDEVNLPRWARQCYKKGTLDQIIDPYLKGKIVPESLKKFGEIAVSCVDDEGIKRPSMNEVLWSFEFALELQESAEEGIEFDIEVEEKDFDCPDKKVDESSGQVSSSGLTMTDNGGTSLTISGSELLSSDYVMTPIVDEKSF</sequence>
<dbReference type="Gene3D" id="1.10.510.10">
    <property type="entry name" value="Transferase(Phosphotransferase) domain 1"/>
    <property type="match status" value="1"/>
</dbReference>
<evidence type="ECO:0000256" key="2">
    <source>
        <dbReference type="ARBA" id="ARBA00022527"/>
    </source>
</evidence>
<dbReference type="SMART" id="SM00220">
    <property type="entry name" value="S_TKc"/>
    <property type="match status" value="1"/>
</dbReference>
<dbReference type="Pfam" id="PF07714">
    <property type="entry name" value="PK_Tyr_Ser-Thr"/>
    <property type="match status" value="1"/>
</dbReference>
<reference evidence="14 15" key="1">
    <citation type="submission" date="2019-09" db="EMBL/GenBank/DDBJ databases">
        <title>A chromosome-level genome assembly of the Chinese tupelo Nyssa sinensis.</title>
        <authorList>
            <person name="Yang X."/>
            <person name="Kang M."/>
            <person name="Yang Y."/>
            <person name="Xiong H."/>
            <person name="Wang M."/>
            <person name="Zhang Z."/>
            <person name="Wang Z."/>
            <person name="Wu H."/>
            <person name="Ma T."/>
            <person name="Liu J."/>
            <person name="Xi Z."/>
        </authorList>
    </citation>
    <scope>NUCLEOTIDE SEQUENCE [LARGE SCALE GENOMIC DNA]</scope>
    <source>
        <strain evidence="14">J267</strain>
        <tissue evidence="14">Leaf</tissue>
    </source>
</reference>
<keyword evidence="7" id="KW-0418">Kinase</keyword>
<dbReference type="GO" id="GO:0004674">
    <property type="term" value="F:protein serine/threonine kinase activity"/>
    <property type="evidence" value="ECO:0007669"/>
    <property type="project" value="UniProtKB-KW"/>
</dbReference>
<proteinExistence type="predicted"/>
<dbReference type="EMBL" id="CM018043">
    <property type="protein sequence ID" value="KAA8530453.1"/>
    <property type="molecule type" value="Genomic_DNA"/>
</dbReference>
<dbReference type="InterPro" id="IPR008271">
    <property type="entry name" value="Ser/Thr_kinase_AS"/>
</dbReference>
<dbReference type="InterPro" id="IPR001245">
    <property type="entry name" value="Ser-Thr/Tyr_kinase_cat_dom"/>
</dbReference>
<keyword evidence="10" id="KW-0472">Membrane</keyword>
<dbReference type="Proteomes" id="UP000325577">
    <property type="component" value="Linkage Group LG2"/>
</dbReference>
<keyword evidence="4" id="KW-0812">Transmembrane</keyword>
<evidence type="ECO:0000256" key="9">
    <source>
        <dbReference type="ARBA" id="ARBA00022989"/>
    </source>
</evidence>
<keyword evidence="8" id="KW-0067">ATP-binding</keyword>
<comment type="subcellular location">
    <subcellularLocation>
        <location evidence="1">Membrane</location>
        <topology evidence="1">Single-pass type I membrane protein</topology>
    </subcellularLocation>
</comment>
<evidence type="ECO:0000256" key="10">
    <source>
        <dbReference type="ARBA" id="ARBA00023136"/>
    </source>
</evidence>
<dbReference type="AlphaFoldDB" id="A0A5J5AHE9"/>
<dbReference type="GO" id="GO:0005524">
    <property type="term" value="F:ATP binding"/>
    <property type="evidence" value="ECO:0007669"/>
    <property type="project" value="UniProtKB-KW"/>
</dbReference>
<evidence type="ECO:0000256" key="1">
    <source>
        <dbReference type="ARBA" id="ARBA00004479"/>
    </source>
</evidence>
<dbReference type="GO" id="GO:0004714">
    <property type="term" value="F:transmembrane receptor protein tyrosine kinase activity"/>
    <property type="evidence" value="ECO:0007669"/>
    <property type="project" value="InterPro"/>
</dbReference>
<evidence type="ECO:0000256" key="4">
    <source>
        <dbReference type="ARBA" id="ARBA00022692"/>
    </source>
</evidence>
<dbReference type="InterPro" id="IPR000719">
    <property type="entry name" value="Prot_kinase_dom"/>
</dbReference>
<dbReference type="FunFam" id="1.10.510.10:FF:000252">
    <property type="entry name" value="Receptor-like protein kinase FERONIA"/>
    <property type="match status" value="1"/>
</dbReference>
<evidence type="ECO:0000256" key="6">
    <source>
        <dbReference type="ARBA" id="ARBA00022741"/>
    </source>
</evidence>
<keyword evidence="2" id="KW-0723">Serine/threonine-protein kinase</keyword>
<dbReference type="GO" id="GO:0005886">
    <property type="term" value="C:plasma membrane"/>
    <property type="evidence" value="ECO:0007669"/>
    <property type="project" value="TreeGrafter"/>
</dbReference>
<dbReference type="OrthoDB" id="4062651at2759"/>
<feature type="region of interest" description="Disordered" evidence="12">
    <location>
        <begin position="233"/>
        <end position="254"/>
    </location>
</feature>
<keyword evidence="15" id="KW-1185">Reference proteome</keyword>
<evidence type="ECO:0000259" key="13">
    <source>
        <dbReference type="PROSITE" id="PS50011"/>
    </source>
</evidence>
<keyword evidence="3" id="KW-0808">Transferase</keyword>
<protein>
    <recommendedName>
        <fullName evidence="13">Protein kinase domain-containing protein</fullName>
    </recommendedName>
</protein>
<dbReference type="PANTHER" id="PTHR27003">
    <property type="entry name" value="OS07G0166700 PROTEIN"/>
    <property type="match status" value="1"/>
</dbReference>
<feature type="domain" description="Protein kinase" evidence="13">
    <location>
        <begin position="1"/>
        <end position="207"/>
    </location>
</feature>
<dbReference type="InterPro" id="IPR045272">
    <property type="entry name" value="ANXUR1/2-like"/>
</dbReference>
<dbReference type="PROSITE" id="PS00108">
    <property type="entry name" value="PROTEIN_KINASE_ST"/>
    <property type="match status" value="1"/>
</dbReference>
<feature type="compositionally biased region" description="Polar residues" evidence="12">
    <location>
        <begin position="239"/>
        <end position="254"/>
    </location>
</feature>
<dbReference type="PROSITE" id="PS50011">
    <property type="entry name" value="PROTEIN_KINASE_DOM"/>
    <property type="match status" value="1"/>
</dbReference>
<evidence type="ECO:0000256" key="12">
    <source>
        <dbReference type="SAM" id="MobiDB-lite"/>
    </source>
</evidence>
<dbReference type="SUPFAM" id="SSF56112">
    <property type="entry name" value="Protein kinase-like (PK-like)"/>
    <property type="match status" value="1"/>
</dbReference>